<proteinExistence type="predicted"/>
<evidence type="ECO:0000313" key="2">
    <source>
        <dbReference type="EMBL" id="CCD34020.1"/>
    </source>
</evidence>
<evidence type="ECO:0000313" key="3">
    <source>
        <dbReference type="Proteomes" id="UP000008177"/>
    </source>
</evidence>
<protein>
    <submittedName>
        <fullName evidence="2">Uncharacterized protein</fullName>
    </submittedName>
</protein>
<dbReference type="HOGENOM" id="CLU_2941443_0_0_1"/>
<evidence type="ECO:0000256" key="1">
    <source>
        <dbReference type="SAM" id="MobiDB-lite"/>
    </source>
</evidence>
<accession>G2Y5V1</accession>
<name>G2Y5V1_BOTF4</name>
<reference evidence="3" key="1">
    <citation type="journal article" date="2011" name="PLoS Genet.">
        <title>Genomic analysis of the necrotrophic fungal pathogens Sclerotinia sclerotiorum and Botrytis cinerea.</title>
        <authorList>
            <person name="Amselem J."/>
            <person name="Cuomo C.A."/>
            <person name="van Kan J.A."/>
            <person name="Viaud M."/>
            <person name="Benito E.P."/>
            <person name="Couloux A."/>
            <person name="Coutinho P.M."/>
            <person name="de Vries R.P."/>
            <person name="Dyer P.S."/>
            <person name="Fillinger S."/>
            <person name="Fournier E."/>
            <person name="Gout L."/>
            <person name="Hahn M."/>
            <person name="Kohn L."/>
            <person name="Lapalu N."/>
            <person name="Plummer K.M."/>
            <person name="Pradier J.M."/>
            <person name="Quevillon E."/>
            <person name="Sharon A."/>
            <person name="Simon A."/>
            <person name="ten Have A."/>
            <person name="Tudzynski B."/>
            <person name="Tudzynski P."/>
            <person name="Wincker P."/>
            <person name="Andrew M."/>
            <person name="Anthouard V."/>
            <person name="Beever R.E."/>
            <person name="Beffa R."/>
            <person name="Benoit I."/>
            <person name="Bouzid O."/>
            <person name="Brault B."/>
            <person name="Chen Z."/>
            <person name="Choquer M."/>
            <person name="Collemare J."/>
            <person name="Cotton P."/>
            <person name="Danchin E.G."/>
            <person name="Da Silva C."/>
            <person name="Gautier A."/>
            <person name="Giraud C."/>
            <person name="Giraud T."/>
            <person name="Gonzalez C."/>
            <person name="Grossetete S."/>
            <person name="Guldener U."/>
            <person name="Henrissat B."/>
            <person name="Howlett B.J."/>
            <person name="Kodira C."/>
            <person name="Kretschmer M."/>
            <person name="Lappartient A."/>
            <person name="Leroch M."/>
            <person name="Levis C."/>
            <person name="Mauceli E."/>
            <person name="Neuveglise C."/>
            <person name="Oeser B."/>
            <person name="Pearson M."/>
            <person name="Poulain J."/>
            <person name="Poussereau N."/>
            <person name="Quesneville H."/>
            <person name="Rascle C."/>
            <person name="Schumacher J."/>
            <person name="Segurens B."/>
            <person name="Sexton A."/>
            <person name="Silva E."/>
            <person name="Sirven C."/>
            <person name="Soanes D.M."/>
            <person name="Talbot N.J."/>
            <person name="Templeton M."/>
            <person name="Yandava C."/>
            <person name="Yarden O."/>
            <person name="Zeng Q."/>
            <person name="Rollins J.A."/>
            <person name="Lebrun M.H."/>
            <person name="Dickman M."/>
        </authorList>
    </citation>
    <scope>NUCLEOTIDE SEQUENCE [LARGE SCALE GENOMIC DNA]</scope>
    <source>
        <strain evidence="3">T4</strain>
    </source>
</reference>
<gene>
    <name evidence="2" type="ORF">BofuT4_uP112160.1</name>
</gene>
<dbReference type="AlphaFoldDB" id="G2Y5V1"/>
<dbReference type="EMBL" id="FQ790290">
    <property type="protein sequence ID" value="CCD34020.1"/>
    <property type="molecule type" value="Genomic_DNA"/>
</dbReference>
<sequence>MCNIGDTFLDTEFEGSESSRTDSVRTSHVNLQRPTGHVARVHMQTWCDLQDGIYPTIELV</sequence>
<dbReference type="Proteomes" id="UP000008177">
    <property type="component" value="Unplaced contigs"/>
</dbReference>
<feature type="region of interest" description="Disordered" evidence="1">
    <location>
        <begin position="1"/>
        <end position="29"/>
    </location>
</feature>
<organism evidence="2 3">
    <name type="scientific">Botryotinia fuckeliana (strain T4)</name>
    <name type="common">Noble rot fungus</name>
    <name type="synonym">Botrytis cinerea</name>
    <dbReference type="NCBI Taxonomy" id="999810"/>
    <lineage>
        <taxon>Eukaryota</taxon>
        <taxon>Fungi</taxon>
        <taxon>Dikarya</taxon>
        <taxon>Ascomycota</taxon>
        <taxon>Pezizomycotina</taxon>
        <taxon>Leotiomycetes</taxon>
        <taxon>Helotiales</taxon>
        <taxon>Sclerotiniaceae</taxon>
        <taxon>Botrytis</taxon>
    </lineage>
</organism>
<dbReference type="InParanoid" id="G2Y5V1"/>